<comment type="caution">
    <text evidence="3">The sequence shown here is derived from an EMBL/GenBank/DDBJ whole genome shotgun (WGS) entry which is preliminary data.</text>
</comment>
<dbReference type="InterPro" id="IPR002878">
    <property type="entry name" value="ChsH2_C"/>
</dbReference>
<evidence type="ECO:0000313" key="3">
    <source>
        <dbReference type="EMBL" id="ODQ84865.1"/>
    </source>
</evidence>
<reference evidence="4" key="1">
    <citation type="submission" date="2016-09" db="EMBL/GenBank/DDBJ databases">
        <authorList>
            <person name="Greninger A.L."/>
            <person name="Jerome K.R."/>
            <person name="Mcnair B."/>
            <person name="Wallis C."/>
            <person name="Fang F."/>
        </authorList>
    </citation>
    <scope>NUCLEOTIDE SEQUENCE [LARGE SCALE GENOMIC DNA]</scope>
    <source>
        <strain evidence="4">M7</strain>
    </source>
</reference>
<dbReference type="OrthoDB" id="7470921at2"/>
<feature type="domain" description="ChsH2 C-terminal OB-fold" evidence="1">
    <location>
        <begin position="59"/>
        <end position="122"/>
    </location>
</feature>
<gene>
    <name evidence="3" type="ORF">BHQ17_25590</name>
</gene>
<evidence type="ECO:0000259" key="2">
    <source>
        <dbReference type="Pfam" id="PF12172"/>
    </source>
</evidence>
<dbReference type="GO" id="GO:0003677">
    <property type="term" value="F:DNA binding"/>
    <property type="evidence" value="ECO:0007669"/>
    <property type="project" value="UniProtKB-KW"/>
</dbReference>
<dbReference type="Pfam" id="PF01796">
    <property type="entry name" value="OB_ChsH2_C"/>
    <property type="match status" value="1"/>
</dbReference>
<accession>A0A1E3R4P5</accession>
<dbReference type="EMBL" id="MIGZ01000229">
    <property type="protein sequence ID" value="ODQ84865.1"/>
    <property type="molecule type" value="Genomic_DNA"/>
</dbReference>
<dbReference type="InterPro" id="IPR022002">
    <property type="entry name" value="ChsH2_Znr"/>
</dbReference>
<dbReference type="InterPro" id="IPR012340">
    <property type="entry name" value="NA-bd_OB-fold"/>
</dbReference>
<evidence type="ECO:0000313" key="4">
    <source>
        <dbReference type="Proteomes" id="UP000094243"/>
    </source>
</evidence>
<evidence type="ECO:0000259" key="1">
    <source>
        <dbReference type="Pfam" id="PF01796"/>
    </source>
</evidence>
<dbReference type="PANTHER" id="PTHR34075">
    <property type="entry name" value="BLR3430 PROTEIN"/>
    <property type="match status" value="1"/>
</dbReference>
<keyword evidence="4" id="KW-1185">Reference proteome</keyword>
<name>A0A1E3R4P5_9MYCO</name>
<sequence>MTASPSGPDRPTIDTDSETWWAAVQDRRILINTCGSCGRNSLYVRPFCPHCWSEDVSLVPASGRARLYTWSVIHQNGAPFDAWLPYVVAMVDLDEGPRLMTVLTDSPAEELCAGMTLTIDFREGDDGFVVPVFRPDRNAPEGNGHA</sequence>
<dbReference type="Proteomes" id="UP000094243">
    <property type="component" value="Unassembled WGS sequence"/>
</dbReference>
<dbReference type="SUPFAM" id="SSF50249">
    <property type="entry name" value="Nucleic acid-binding proteins"/>
    <property type="match status" value="1"/>
</dbReference>
<organism evidence="3 4">
    <name type="scientific">Mycolicibacterium holsaticum</name>
    <dbReference type="NCBI Taxonomy" id="152142"/>
    <lineage>
        <taxon>Bacteria</taxon>
        <taxon>Bacillati</taxon>
        <taxon>Actinomycetota</taxon>
        <taxon>Actinomycetes</taxon>
        <taxon>Mycobacteriales</taxon>
        <taxon>Mycobacteriaceae</taxon>
        <taxon>Mycolicibacterium</taxon>
    </lineage>
</organism>
<proteinExistence type="predicted"/>
<keyword evidence="3" id="KW-0238">DNA-binding</keyword>
<dbReference type="Gene3D" id="6.10.30.10">
    <property type="match status" value="1"/>
</dbReference>
<protein>
    <submittedName>
        <fullName evidence="3">DNA-binding protein</fullName>
    </submittedName>
</protein>
<dbReference type="RefSeq" id="WP_069407842.1">
    <property type="nucleotide sequence ID" value="NZ_MIGZ01000229.1"/>
</dbReference>
<dbReference type="AlphaFoldDB" id="A0A1E3R4P5"/>
<dbReference type="PANTHER" id="PTHR34075:SF5">
    <property type="entry name" value="BLR3430 PROTEIN"/>
    <property type="match status" value="1"/>
</dbReference>
<feature type="domain" description="ChsH2 rubredoxin-like zinc ribbon" evidence="2">
    <location>
        <begin position="21"/>
        <end position="56"/>
    </location>
</feature>
<dbReference type="Pfam" id="PF12172">
    <property type="entry name" value="zf-ChsH2"/>
    <property type="match status" value="1"/>
</dbReference>
<dbReference type="InterPro" id="IPR052513">
    <property type="entry name" value="Thioester_dehydratase-like"/>
</dbReference>